<feature type="transmembrane region" description="Helical" evidence="9">
    <location>
        <begin position="539"/>
        <end position="557"/>
    </location>
</feature>
<evidence type="ECO:0000256" key="7">
    <source>
        <dbReference type="ARBA" id="ARBA00023180"/>
    </source>
</evidence>
<dbReference type="GO" id="GO:0006508">
    <property type="term" value="P:proteolysis"/>
    <property type="evidence" value="ECO:0007669"/>
    <property type="project" value="InterPro"/>
</dbReference>
<dbReference type="PANTHER" id="PTHR12147">
    <property type="entry name" value="METALLOPEPTIDASE M28 FAMILY MEMBER"/>
    <property type="match status" value="1"/>
</dbReference>
<dbReference type="Pfam" id="PF04389">
    <property type="entry name" value="Peptidase_M28"/>
    <property type="match status" value="1"/>
</dbReference>
<evidence type="ECO:0000256" key="3">
    <source>
        <dbReference type="ARBA" id="ARBA00010918"/>
    </source>
</evidence>
<dbReference type="OrthoDB" id="9778250at2"/>
<keyword evidence="5" id="KW-0926">Vacuole</keyword>
<comment type="similarity">
    <text evidence="3">Belongs to the peptidase M28 family.</text>
</comment>
<dbReference type="RefSeq" id="WP_121916165.1">
    <property type="nucleotide sequence ID" value="NZ_REFV01000002.1"/>
</dbReference>
<dbReference type="AlphaFoldDB" id="A0A3M0GL25"/>
<evidence type="ECO:0000256" key="5">
    <source>
        <dbReference type="ARBA" id="ARBA00022554"/>
    </source>
</evidence>
<feature type="transmembrane region" description="Helical" evidence="9">
    <location>
        <begin position="332"/>
        <end position="353"/>
    </location>
</feature>
<keyword evidence="6 9" id="KW-1133">Transmembrane helix</keyword>
<gene>
    <name evidence="11" type="ORF">EAX61_02930</name>
</gene>
<evidence type="ECO:0000313" key="11">
    <source>
        <dbReference type="EMBL" id="RMB63362.1"/>
    </source>
</evidence>
<keyword evidence="9" id="KW-0472">Membrane</keyword>
<name>A0A3M0GL25_9FLAO</name>
<dbReference type="Gene3D" id="3.40.630.10">
    <property type="entry name" value="Zn peptidases"/>
    <property type="match status" value="1"/>
</dbReference>
<keyword evidence="9" id="KW-0812">Transmembrane</keyword>
<dbReference type="GO" id="GO:0005774">
    <property type="term" value="C:vacuolar membrane"/>
    <property type="evidence" value="ECO:0007669"/>
    <property type="project" value="UniProtKB-SubCell"/>
</dbReference>
<dbReference type="GO" id="GO:0008235">
    <property type="term" value="F:metalloexopeptidase activity"/>
    <property type="evidence" value="ECO:0007669"/>
    <property type="project" value="InterPro"/>
</dbReference>
<evidence type="ECO:0000313" key="12">
    <source>
        <dbReference type="Proteomes" id="UP000281985"/>
    </source>
</evidence>
<evidence type="ECO:0000256" key="4">
    <source>
        <dbReference type="ARBA" id="ARBA00017435"/>
    </source>
</evidence>
<feature type="transmembrane region" description="Helical" evidence="9">
    <location>
        <begin position="406"/>
        <end position="424"/>
    </location>
</feature>
<protein>
    <recommendedName>
        <fullName evidence="4">Vacuolar membrane protease</fullName>
    </recommendedName>
    <alternativeName>
        <fullName evidence="8">FXNA-related family protease 1</fullName>
    </alternativeName>
</protein>
<feature type="transmembrane region" description="Helical" evidence="9">
    <location>
        <begin position="365"/>
        <end position="386"/>
    </location>
</feature>
<dbReference type="Proteomes" id="UP000281985">
    <property type="component" value="Unassembled WGS sequence"/>
</dbReference>
<accession>A0A3M0GL25</accession>
<dbReference type="PANTHER" id="PTHR12147:SF58">
    <property type="entry name" value="VACUOLAR MEMBRANE PROTEASE"/>
    <property type="match status" value="1"/>
</dbReference>
<feature type="transmembrane region" description="Helical" evidence="9">
    <location>
        <begin position="483"/>
        <end position="506"/>
    </location>
</feature>
<evidence type="ECO:0000256" key="2">
    <source>
        <dbReference type="ARBA" id="ARBA00004128"/>
    </source>
</evidence>
<evidence type="ECO:0000256" key="9">
    <source>
        <dbReference type="SAM" id="Phobius"/>
    </source>
</evidence>
<feature type="transmembrane region" description="Helical" evidence="9">
    <location>
        <begin position="512"/>
        <end position="532"/>
    </location>
</feature>
<reference evidence="11 12" key="1">
    <citation type="submission" date="2018-10" db="EMBL/GenBank/DDBJ databases">
        <title>Dokdonia luteus sp. nov., isolated from sea water.</title>
        <authorList>
            <person name="Zhou L.Y."/>
            <person name="Du Z.J."/>
        </authorList>
    </citation>
    <scope>NUCLEOTIDE SEQUENCE [LARGE SCALE GENOMIC DNA]</scope>
    <source>
        <strain evidence="11 12">SH27</strain>
    </source>
</reference>
<keyword evidence="7" id="KW-0325">Glycoprotein</keyword>
<feature type="transmembrane region" description="Helical" evidence="9">
    <location>
        <begin position="459"/>
        <end position="476"/>
    </location>
</feature>
<evidence type="ECO:0000259" key="10">
    <source>
        <dbReference type="Pfam" id="PF04389"/>
    </source>
</evidence>
<feature type="domain" description="Peptidase M28" evidence="10">
    <location>
        <begin position="103"/>
        <end position="294"/>
    </location>
</feature>
<dbReference type="SUPFAM" id="SSF53187">
    <property type="entry name" value="Zn-dependent exopeptidases"/>
    <property type="match status" value="1"/>
</dbReference>
<organism evidence="11 12">
    <name type="scientific">Dokdonia sinensis</name>
    <dbReference type="NCBI Taxonomy" id="2479847"/>
    <lineage>
        <taxon>Bacteria</taxon>
        <taxon>Pseudomonadati</taxon>
        <taxon>Bacteroidota</taxon>
        <taxon>Flavobacteriia</taxon>
        <taxon>Flavobacteriales</taxon>
        <taxon>Flavobacteriaceae</taxon>
        <taxon>Dokdonia</taxon>
    </lineage>
</organism>
<comment type="caution">
    <text evidence="11">The sequence shown here is derived from an EMBL/GenBank/DDBJ whole genome shotgun (WGS) entry which is preliminary data.</text>
</comment>
<comment type="subcellular location">
    <subcellularLocation>
        <location evidence="2">Vacuole membrane</location>
        <topology evidence="2">Multi-pass membrane protein</topology>
    </subcellularLocation>
</comment>
<dbReference type="InterPro" id="IPR045175">
    <property type="entry name" value="M28_fam"/>
</dbReference>
<evidence type="ECO:0000256" key="1">
    <source>
        <dbReference type="ARBA" id="ARBA00003273"/>
    </source>
</evidence>
<dbReference type="InterPro" id="IPR007484">
    <property type="entry name" value="Peptidase_M28"/>
</dbReference>
<dbReference type="EMBL" id="REFV01000002">
    <property type="protein sequence ID" value="RMB63362.1"/>
    <property type="molecule type" value="Genomic_DNA"/>
</dbReference>
<comment type="function">
    <text evidence="1">May be involved in vacuolar sorting and osmoregulation.</text>
</comment>
<sequence length="790" mass="88872">MKRLRHIVSFVLLLLLTWLSFYSLLPKKVTKADAPLTEFSTERALEQLKVISEKPHYVGSEAHAEVRDYIMMELRKLGLEPEIQEGFVLDSWWGSSTLVKPQNIVARYKGTAPTKSLLLMSHYDSAPHSKSYGASDAGSGVVTVLESLRAYLAGSEKPKNDIIVLFTDSEELGLDGATLFTKEHRWAKDVGVALNFEARGSGGPSNMIVETNGGNANLIKEFKNASPDYPVASSLMYSIYKMLPNDTDSTVLREEGDIDGFFFAFIDDHFNYHTANDTWQNLNPETLEHQGSYLMPLLKHFAQIDLSQIKTDAESVYFDTAVFKFVTYPFTWIWPMVIIAVLGFIGLLILGFRNKKLHGASIGKGFLIILVLLLVVVGTGFLYAGLSPVLYPQYEDMLPVFLYNGHWYTAAFVVLMLSLCFGLYSKFSKAEKTPSLMVAPLFFWIVINITVAIKLQGAAYFVIPLLFGLVAFYVMLKQSRPSMLLMVLLCAPAIFIFTPLIQFLPVGLGPEAYWMSMLFAVLLFGLLIPVLGYYRNKKFLGYAGLVLALLFFAIAHFKSDYSPERQKPNSLVYYHQEGKESAYWATYDNHLDPWVESYLGKNPDPANDYISNASGSKYNMNFRYAKATPVIDLAQSQIAINKDTVISGDRAVSLTLKPQRNVNRIRLFANKDVVFSELSFNGKRNTPDSTETIYKKRRTNSLLSYYVTPGDSLTLSYTVLDGADPELLIREYSFDLLENPKFTVAARPEYTMPKPFVVNDAIIVDRKINVDEYAFAKAEKDSVELNLISN</sequence>
<proteinExistence type="inferred from homology"/>
<evidence type="ECO:0000256" key="8">
    <source>
        <dbReference type="ARBA" id="ARBA00031512"/>
    </source>
</evidence>
<keyword evidence="12" id="KW-1185">Reference proteome</keyword>
<feature type="transmembrane region" description="Helical" evidence="9">
    <location>
        <begin position="436"/>
        <end position="453"/>
    </location>
</feature>
<evidence type="ECO:0000256" key="6">
    <source>
        <dbReference type="ARBA" id="ARBA00022989"/>
    </source>
</evidence>